<organism evidence="5 6">
    <name type="scientific">Parasitella parasitica</name>
    <dbReference type="NCBI Taxonomy" id="35722"/>
    <lineage>
        <taxon>Eukaryota</taxon>
        <taxon>Fungi</taxon>
        <taxon>Fungi incertae sedis</taxon>
        <taxon>Mucoromycota</taxon>
        <taxon>Mucoromycotina</taxon>
        <taxon>Mucoromycetes</taxon>
        <taxon>Mucorales</taxon>
        <taxon>Mucorineae</taxon>
        <taxon>Mucoraceae</taxon>
        <taxon>Parasitella</taxon>
    </lineage>
</organism>
<dbReference type="PANTHER" id="PTHR47219:SF9">
    <property type="entry name" value="GTPASE ACTIVATING PROTEIN AND CENTROSOME-ASSOCIATED, ISOFORM B"/>
    <property type="match status" value="1"/>
</dbReference>
<dbReference type="GO" id="GO:0005096">
    <property type="term" value="F:GTPase activator activity"/>
    <property type="evidence" value="ECO:0007669"/>
    <property type="project" value="UniProtKB-KW"/>
</dbReference>
<keyword evidence="2" id="KW-0175">Coiled coil</keyword>
<feature type="compositionally biased region" description="Low complexity" evidence="3">
    <location>
        <begin position="142"/>
        <end position="151"/>
    </location>
</feature>
<dbReference type="AlphaFoldDB" id="A0A0B7NW27"/>
<feature type="coiled-coil region" evidence="2">
    <location>
        <begin position="500"/>
        <end position="555"/>
    </location>
</feature>
<evidence type="ECO:0000256" key="3">
    <source>
        <dbReference type="SAM" id="MobiDB-lite"/>
    </source>
</evidence>
<proteinExistence type="predicted"/>
<dbReference type="Gene3D" id="1.10.10.750">
    <property type="entry name" value="Ypt/Rab-GAP domain of gyp1p, domain 1"/>
    <property type="match status" value="1"/>
</dbReference>
<evidence type="ECO:0000259" key="4">
    <source>
        <dbReference type="PROSITE" id="PS50086"/>
    </source>
</evidence>
<dbReference type="InterPro" id="IPR050302">
    <property type="entry name" value="Rab_GAP_TBC_domain"/>
</dbReference>
<protein>
    <recommendedName>
        <fullName evidence="4">Rab-GAP TBC domain-containing protein</fullName>
    </recommendedName>
</protein>
<evidence type="ECO:0000313" key="6">
    <source>
        <dbReference type="Proteomes" id="UP000054107"/>
    </source>
</evidence>
<keyword evidence="6" id="KW-1185">Reference proteome</keyword>
<evidence type="ECO:0000313" key="5">
    <source>
        <dbReference type="EMBL" id="CEP19478.1"/>
    </source>
</evidence>
<reference evidence="5 6" key="1">
    <citation type="submission" date="2014-09" db="EMBL/GenBank/DDBJ databases">
        <authorList>
            <person name="Ellenberger Sabrina"/>
        </authorList>
    </citation>
    <scope>NUCLEOTIDE SEQUENCE [LARGE SCALE GENOMIC DNA]</scope>
    <source>
        <strain evidence="5 6">CBS 412.66</strain>
    </source>
</reference>
<evidence type="ECO:0000256" key="1">
    <source>
        <dbReference type="ARBA" id="ARBA00022468"/>
    </source>
</evidence>
<dbReference type="PANTHER" id="PTHR47219">
    <property type="entry name" value="RAB GTPASE-ACTIVATING PROTEIN 1-LIKE"/>
    <property type="match status" value="1"/>
</dbReference>
<feature type="region of interest" description="Disordered" evidence="3">
    <location>
        <begin position="129"/>
        <end position="151"/>
    </location>
</feature>
<accession>A0A0B7NW27</accession>
<gene>
    <name evidence="5" type="primary">PARPA_13793.1 scaffold 47024</name>
</gene>
<dbReference type="GO" id="GO:0031267">
    <property type="term" value="F:small GTPase binding"/>
    <property type="evidence" value="ECO:0007669"/>
    <property type="project" value="TreeGrafter"/>
</dbReference>
<evidence type="ECO:0000256" key="2">
    <source>
        <dbReference type="SAM" id="Coils"/>
    </source>
</evidence>
<name>A0A0B7NW27_9FUNG</name>
<dbReference type="PROSITE" id="PS50086">
    <property type="entry name" value="TBC_RABGAP"/>
    <property type="match status" value="1"/>
</dbReference>
<feature type="coiled-coil region" evidence="2">
    <location>
        <begin position="585"/>
        <end position="626"/>
    </location>
</feature>
<dbReference type="SUPFAM" id="SSF47923">
    <property type="entry name" value="Ypt/Rab-GAP domain of gyp1p"/>
    <property type="match status" value="2"/>
</dbReference>
<dbReference type="InterPro" id="IPR000195">
    <property type="entry name" value="Rab-GAP-TBC_dom"/>
</dbReference>
<dbReference type="FunFam" id="1.10.472.80:FF:000027">
    <property type="entry name" value="GTPase activating protein (Evi5)"/>
    <property type="match status" value="1"/>
</dbReference>
<feature type="region of interest" description="Disordered" evidence="3">
    <location>
        <begin position="164"/>
        <end position="189"/>
    </location>
</feature>
<dbReference type="Proteomes" id="UP000054107">
    <property type="component" value="Unassembled WGS sequence"/>
</dbReference>
<dbReference type="InterPro" id="IPR035969">
    <property type="entry name" value="Rab-GAP_TBC_sf"/>
</dbReference>
<keyword evidence="1" id="KW-0343">GTPase activation</keyword>
<feature type="compositionally biased region" description="Polar residues" evidence="3">
    <location>
        <begin position="129"/>
        <end position="141"/>
    </location>
</feature>
<dbReference type="STRING" id="35722.A0A0B7NW27"/>
<dbReference type="SMART" id="SM00164">
    <property type="entry name" value="TBC"/>
    <property type="match status" value="1"/>
</dbReference>
<feature type="compositionally biased region" description="Polar residues" evidence="3">
    <location>
        <begin position="65"/>
        <end position="81"/>
    </location>
</feature>
<feature type="compositionally biased region" description="Basic and acidic residues" evidence="3">
    <location>
        <begin position="174"/>
        <end position="189"/>
    </location>
</feature>
<feature type="domain" description="Rab-GAP TBC" evidence="4">
    <location>
        <begin position="225"/>
        <end position="412"/>
    </location>
</feature>
<dbReference type="EMBL" id="LN734024">
    <property type="protein sequence ID" value="CEP19478.1"/>
    <property type="molecule type" value="Genomic_DNA"/>
</dbReference>
<sequence length="631" mass="72512">MNTSSASKTAAVVNDFDLNVVDEALLNPEKPEYVDHFGFTVQVKTDHESDSSDSEEEENGKSDTPAFSVSPQTNSTRNTIPTVRQQNVKENNAIATIVDADRTEHAELASHNNNIEDWQLIPSIEQLGSNTASENDNSVQRPTHSPTPSTTSYYELLLSKFTRSGHQNSSKQTQLKEETSHNLEQLKEQSSRGDIDWEFWSSVISDFDRVNATQHSKFRLLISIGIPSQLRGKLWRIFSNSETDSDLVEEEYRELLDQTSPHEKVIRRDLPRTFPSLPYFKDKGGEGQEMLFNVIKAYSLFDEHVGYCQGLHFVVGVLLLHMPDEAAFCVLLKLMGHYGLRGHFTPQMETLHRHMYQFDQLLLQHLPQIHRHLDAQGVMPSMYTSQWFMTLFAYRCPLDLVFRVFDLLFVEGSHIILNFALALMKKNQQVILSLDFESLLDFFSGTIFDAYKENAYDFAQDAYKFDISTKQLAKLSKQYEAEAAKEAKMQSIEDSIRRENFELQDQIKKLKLSYKTLEEEHQDIAQQVISSKMSMAALDAENQQLKHELAVMKAEMIKIKNCMDDERQRQFDELAQHNAHLVATNSSLEDRLSELEGLLIDMKLKYAESENDYQLMKQKLHEAQKLSSLPR</sequence>
<dbReference type="FunFam" id="1.10.8.270:FF:000001">
    <property type="entry name" value="TBC1 domain family member 1"/>
    <property type="match status" value="1"/>
</dbReference>
<dbReference type="Gene3D" id="1.10.472.80">
    <property type="entry name" value="Ypt/Rab-GAP domain of gyp1p, domain 3"/>
    <property type="match status" value="1"/>
</dbReference>
<dbReference type="Pfam" id="PF23436">
    <property type="entry name" value="RabGap-TBC_2"/>
    <property type="match status" value="1"/>
</dbReference>
<feature type="compositionally biased region" description="Polar residues" evidence="3">
    <location>
        <begin position="164"/>
        <end position="173"/>
    </location>
</feature>
<dbReference type="OrthoDB" id="295078at2759"/>
<dbReference type="Gene3D" id="1.10.8.270">
    <property type="entry name" value="putative rabgap domain of human tbc1 domain family member 14 like domains"/>
    <property type="match status" value="1"/>
</dbReference>
<feature type="region of interest" description="Disordered" evidence="3">
    <location>
        <begin position="45"/>
        <end position="81"/>
    </location>
</feature>